<name>A0A498T042_ACAVI</name>
<evidence type="ECO:0000256" key="4">
    <source>
        <dbReference type="ARBA" id="ARBA00022847"/>
    </source>
</evidence>
<dbReference type="InterPro" id="IPR000175">
    <property type="entry name" value="Na/ntran_symport"/>
</dbReference>
<keyword evidence="4" id="KW-0769">Symport</keyword>
<proteinExistence type="predicted"/>
<reference evidence="8 9" key="1">
    <citation type="submission" date="2018-08" db="EMBL/GenBank/DDBJ databases">
        <authorList>
            <person name="Laetsch R D."/>
            <person name="Stevens L."/>
            <person name="Kumar S."/>
            <person name="Blaxter L. M."/>
        </authorList>
    </citation>
    <scope>NUCLEOTIDE SEQUENCE [LARGE SCALE GENOMIC DNA]</scope>
</reference>
<dbReference type="Proteomes" id="UP000276991">
    <property type="component" value="Unassembled WGS sequence"/>
</dbReference>
<evidence type="ECO:0000256" key="2">
    <source>
        <dbReference type="ARBA" id="ARBA00022448"/>
    </source>
</evidence>
<keyword evidence="3 7" id="KW-0812">Transmembrane</keyword>
<comment type="subcellular location">
    <subcellularLocation>
        <location evidence="1">Membrane</location>
        <topology evidence="1">Multi-pass membrane protein</topology>
    </subcellularLocation>
</comment>
<dbReference type="PANTHER" id="PTHR11616:SF279">
    <property type="entry name" value="SODIUM-DEPENDENT SEROTONIN TRANSPORTER"/>
    <property type="match status" value="1"/>
</dbReference>
<keyword evidence="6 7" id="KW-0472">Membrane</keyword>
<dbReference type="GO" id="GO:0005335">
    <property type="term" value="F:serotonin:sodium:chloride symporter activity"/>
    <property type="evidence" value="ECO:0007669"/>
    <property type="project" value="TreeGrafter"/>
</dbReference>
<feature type="transmembrane region" description="Helical" evidence="7">
    <location>
        <begin position="54"/>
        <end position="77"/>
    </location>
</feature>
<dbReference type="InterPro" id="IPR037272">
    <property type="entry name" value="SNS_sf"/>
</dbReference>
<dbReference type="GO" id="GO:0043005">
    <property type="term" value="C:neuron projection"/>
    <property type="evidence" value="ECO:0007669"/>
    <property type="project" value="TreeGrafter"/>
</dbReference>
<dbReference type="Pfam" id="PF00209">
    <property type="entry name" value="SNF"/>
    <property type="match status" value="1"/>
</dbReference>
<accession>A0A498T042</accession>
<keyword evidence="2" id="KW-0813">Transport</keyword>
<feature type="transmembrane region" description="Helical" evidence="7">
    <location>
        <begin position="98"/>
        <end position="116"/>
    </location>
</feature>
<dbReference type="OrthoDB" id="6581954at2759"/>
<evidence type="ECO:0000313" key="9">
    <source>
        <dbReference type="Proteomes" id="UP000276991"/>
    </source>
</evidence>
<evidence type="ECO:0000256" key="6">
    <source>
        <dbReference type="ARBA" id="ARBA00023136"/>
    </source>
</evidence>
<protein>
    <submittedName>
        <fullName evidence="8">Uncharacterized protein</fullName>
    </submittedName>
</protein>
<gene>
    <name evidence="8" type="ORF">NAV_LOCUS9819</name>
</gene>
<evidence type="ECO:0000256" key="7">
    <source>
        <dbReference type="SAM" id="Phobius"/>
    </source>
</evidence>
<dbReference type="SUPFAM" id="SSF161070">
    <property type="entry name" value="SNF-like"/>
    <property type="match status" value="1"/>
</dbReference>
<keyword evidence="5 7" id="KW-1133">Transmembrane helix</keyword>
<dbReference type="AlphaFoldDB" id="A0A498T042"/>
<organism evidence="8 9">
    <name type="scientific">Acanthocheilonema viteae</name>
    <name type="common">Filarial nematode worm</name>
    <name type="synonym">Dipetalonema viteae</name>
    <dbReference type="NCBI Taxonomy" id="6277"/>
    <lineage>
        <taxon>Eukaryota</taxon>
        <taxon>Metazoa</taxon>
        <taxon>Ecdysozoa</taxon>
        <taxon>Nematoda</taxon>
        <taxon>Chromadorea</taxon>
        <taxon>Rhabditida</taxon>
        <taxon>Spirurina</taxon>
        <taxon>Spiruromorpha</taxon>
        <taxon>Filarioidea</taxon>
        <taxon>Onchocercidae</taxon>
        <taxon>Acanthocheilonema</taxon>
    </lineage>
</organism>
<dbReference type="GO" id="GO:0006865">
    <property type="term" value="P:amino acid transport"/>
    <property type="evidence" value="ECO:0007669"/>
    <property type="project" value="TreeGrafter"/>
</dbReference>
<evidence type="ECO:0000313" key="8">
    <source>
        <dbReference type="EMBL" id="VBB35028.1"/>
    </source>
</evidence>
<feature type="transmembrane region" description="Helical" evidence="7">
    <location>
        <begin position="23"/>
        <end position="42"/>
    </location>
</feature>
<dbReference type="STRING" id="6277.A0A498T042"/>
<dbReference type="GO" id="GO:0051378">
    <property type="term" value="F:serotonin binding"/>
    <property type="evidence" value="ECO:0007669"/>
    <property type="project" value="TreeGrafter"/>
</dbReference>
<feature type="transmembrane region" description="Helical" evidence="7">
    <location>
        <begin position="136"/>
        <end position="158"/>
    </location>
</feature>
<dbReference type="PANTHER" id="PTHR11616">
    <property type="entry name" value="SODIUM/CHLORIDE DEPENDENT TRANSPORTER"/>
    <property type="match status" value="1"/>
</dbReference>
<evidence type="ECO:0000256" key="3">
    <source>
        <dbReference type="ARBA" id="ARBA00022692"/>
    </source>
</evidence>
<dbReference type="GO" id="GO:0098793">
    <property type="term" value="C:presynapse"/>
    <property type="evidence" value="ECO:0007669"/>
    <property type="project" value="GOC"/>
</dbReference>
<dbReference type="PROSITE" id="PS50267">
    <property type="entry name" value="NA_NEUROTRAN_SYMP_3"/>
    <property type="match status" value="1"/>
</dbReference>
<keyword evidence="9" id="KW-1185">Reference proteome</keyword>
<sequence length="220" mass="25236">GIEALITGFCDEYPEVLARRREIFVGVIIVAYYFGSLPTVTYGGKYVIPFLDEYGVSLSILFIVMCEMVGVCWFYGIRQFSEDIQQMLGFYPGLYWRLCWTFSPVIMTMLFLIAIYKTSFEPMVIGSYIYPQWSVYIGWFLRLTSVLSIPIYAIYYFCTAKGTLKERWQFSIKPQQTDDHSRIPLIAPPILLSDTPAIVKDSNAIENDEANVATNNAIHL</sequence>
<dbReference type="EMBL" id="UPTC01004650">
    <property type="protein sequence ID" value="VBB35028.1"/>
    <property type="molecule type" value="Genomic_DNA"/>
</dbReference>
<evidence type="ECO:0000256" key="5">
    <source>
        <dbReference type="ARBA" id="ARBA00022989"/>
    </source>
</evidence>
<feature type="non-terminal residue" evidence="8">
    <location>
        <position position="1"/>
    </location>
</feature>
<evidence type="ECO:0000256" key="1">
    <source>
        <dbReference type="ARBA" id="ARBA00004141"/>
    </source>
</evidence>
<dbReference type="GO" id="GO:0005886">
    <property type="term" value="C:plasma membrane"/>
    <property type="evidence" value="ECO:0007669"/>
    <property type="project" value="TreeGrafter"/>
</dbReference>